<dbReference type="PANTHER" id="PTHR45749">
    <property type="match status" value="1"/>
</dbReference>
<protein>
    <recommendedName>
        <fullName evidence="1">HAT C-terminal dimerisation domain-containing protein</fullName>
    </recommendedName>
</protein>
<reference evidence="2 3" key="1">
    <citation type="submission" date="2024-01" db="EMBL/GenBank/DDBJ databases">
        <title>The genome of the rayed Mediterranean limpet Patella caerulea (Linnaeus, 1758).</title>
        <authorList>
            <person name="Anh-Thu Weber A."/>
            <person name="Halstead-Nussloch G."/>
        </authorList>
    </citation>
    <scope>NUCLEOTIDE SEQUENCE [LARGE SCALE GENOMIC DNA]</scope>
    <source>
        <strain evidence="2">AATW-2023a</strain>
        <tissue evidence="2">Whole specimen</tissue>
    </source>
</reference>
<comment type="caution">
    <text evidence="2">The sequence shown here is derived from an EMBL/GenBank/DDBJ whole genome shotgun (WGS) entry which is preliminary data.</text>
</comment>
<organism evidence="2 3">
    <name type="scientific">Patella caerulea</name>
    <name type="common">Rayed Mediterranean limpet</name>
    <dbReference type="NCBI Taxonomy" id="87958"/>
    <lineage>
        <taxon>Eukaryota</taxon>
        <taxon>Metazoa</taxon>
        <taxon>Spiralia</taxon>
        <taxon>Lophotrochozoa</taxon>
        <taxon>Mollusca</taxon>
        <taxon>Gastropoda</taxon>
        <taxon>Patellogastropoda</taxon>
        <taxon>Patelloidea</taxon>
        <taxon>Patellidae</taxon>
        <taxon>Patella</taxon>
    </lineage>
</organism>
<dbReference type="InterPro" id="IPR008906">
    <property type="entry name" value="HATC_C_dom"/>
</dbReference>
<name>A0AAN8K8I7_PATCE</name>
<dbReference type="Proteomes" id="UP001347796">
    <property type="component" value="Unassembled WGS sequence"/>
</dbReference>
<dbReference type="PANTHER" id="PTHR45749:SF23">
    <property type="entry name" value="ZINC FINGER MYM-TYPE PROTEIN 1-LIKE"/>
    <property type="match status" value="1"/>
</dbReference>
<evidence type="ECO:0000259" key="1">
    <source>
        <dbReference type="Pfam" id="PF05699"/>
    </source>
</evidence>
<accession>A0AAN8K8I7</accession>
<feature type="domain" description="HAT C-terminal dimerisation" evidence="1">
    <location>
        <begin position="61"/>
        <end position="108"/>
    </location>
</feature>
<evidence type="ECO:0000313" key="2">
    <source>
        <dbReference type="EMBL" id="KAK6191066.1"/>
    </source>
</evidence>
<proteinExistence type="predicted"/>
<dbReference type="EMBL" id="JAZGQO010000002">
    <property type="protein sequence ID" value="KAK6191066.1"/>
    <property type="molecule type" value="Genomic_DNA"/>
</dbReference>
<gene>
    <name evidence="2" type="ORF">SNE40_002814</name>
</gene>
<dbReference type="GO" id="GO:0046983">
    <property type="term" value="F:protein dimerization activity"/>
    <property type="evidence" value="ECO:0007669"/>
    <property type="project" value="InterPro"/>
</dbReference>
<keyword evidence="3" id="KW-1185">Reference proteome</keyword>
<dbReference type="Pfam" id="PF05699">
    <property type="entry name" value="Dimer_Tnp_hAT"/>
    <property type="match status" value="1"/>
</dbReference>
<evidence type="ECO:0000313" key="3">
    <source>
        <dbReference type="Proteomes" id="UP001347796"/>
    </source>
</evidence>
<sequence>MEPNEVRISCDRLAQTYVDDITTDIGDEMIQFRHIVMNADMDEQKSEHAFYKLLLRLDIQDTLPNIEAILRIYLCMMISNCSGERSFSKLKLVKNYLRSTMGQDRLVYLVRLASESYILRTINVKETIAKFVRGKKRRVFIH</sequence>
<dbReference type="AlphaFoldDB" id="A0AAN8K8I7"/>